<reference evidence="15 16" key="1">
    <citation type="journal article" date="2011" name="Stand. Genomic Sci.">
        <title>Complete genome sequence of the gliding freshwater bacterium Fluviicola taffensis type strain (RW262).</title>
        <authorList>
            <person name="Woyke T."/>
            <person name="Chertkov O."/>
            <person name="Lapidus A."/>
            <person name="Nolan M."/>
            <person name="Lucas S."/>
            <person name="Del Rio T.G."/>
            <person name="Tice H."/>
            <person name="Cheng J.F."/>
            <person name="Tapia R."/>
            <person name="Han C."/>
            <person name="Goodwin L."/>
            <person name="Pitluck S."/>
            <person name="Liolios K."/>
            <person name="Pagani I."/>
            <person name="Ivanova N."/>
            <person name="Huntemann M."/>
            <person name="Mavromatis K."/>
            <person name="Mikhailova N."/>
            <person name="Pati A."/>
            <person name="Chen A."/>
            <person name="Palaniappan K."/>
            <person name="Land M."/>
            <person name="Hauser L."/>
            <person name="Brambilla E.M."/>
            <person name="Rohde M."/>
            <person name="Mwirichia R."/>
            <person name="Sikorski J."/>
            <person name="Tindall B.J."/>
            <person name="Goker M."/>
            <person name="Bristow J."/>
            <person name="Eisen J.A."/>
            <person name="Markowitz V."/>
            <person name="Hugenholtz P."/>
            <person name="Klenk H.P."/>
            <person name="Kyrpides N.C."/>
        </authorList>
    </citation>
    <scope>NUCLEOTIDE SEQUENCE [LARGE SCALE GENOMIC DNA]</scope>
    <source>
        <strain evidence="16">DSM 16823 / RW262 / RW262</strain>
    </source>
</reference>
<dbReference type="AlphaFoldDB" id="F2IE30"/>
<name>F2IE30_FLUTR</name>
<dbReference type="Gene3D" id="3.60.15.10">
    <property type="entry name" value="Ribonuclease Z/Hydroxyacylglutathione hydrolase-like"/>
    <property type="match status" value="1"/>
</dbReference>
<keyword evidence="16" id="KW-1185">Reference proteome</keyword>
<dbReference type="Pfam" id="PF00753">
    <property type="entry name" value="Lactamase_B"/>
    <property type="match status" value="1"/>
</dbReference>
<keyword evidence="11" id="KW-0862">Zinc</keyword>
<comment type="subcellular location">
    <subcellularLocation>
        <location evidence="3">Periplasm</location>
    </subcellularLocation>
</comment>
<gene>
    <name evidence="15" type="ordered locus">Fluta_3625</name>
</gene>
<dbReference type="InterPro" id="IPR001018">
    <property type="entry name" value="Beta-lactamase_class-B_CS"/>
</dbReference>
<dbReference type="HOGENOM" id="CLU_068048_0_0_10"/>
<accession>F2IE30</accession>
<feature type="chain" id="PRO_5003278341" description="beta-lactamase" evidence="13">
    <location>
        <begin position="19"/>
        <end position="247"/>
    </location>
</feature>
<evidence type="ECO:0000256" key="2">
    <source>
        <dbReference type="ARBA" id="ARBA00001947"/>
    </source>
</evidence>
<evidence type="ECO:0000313" key="16">
    <source>
        <dbReference type="Proteomes" id="UP000007463"/>
    </source>
</evidence>
<dbReference type="EC" id="3.5.2.6" evidence="6"/>
<dbReference type="SMART" id="SM00849">
    <property type="entry name" value="Lactamase_B"/>
    <property type="match status" value="1"/>
</dbReference>
<evidence type="ECO:0000256" key="12">
    <source>
        <dbReference type="ARBA" id="ARBA00023251"/>
    </source>
</evidence>
<evidence type="ECO:0000256" key="7">
    <source>
        <dbReference type="ARBA" id="ARBA00022723"/>
    </source>
</evidence>
<keyword evidence="12" id="KW-0046">Antibiotic resistance</keyword>
<protein>
    <recommendedName>
        <fullName evidence="6">beta-lactamase</fullName>
        <ecNumber evidence="6">3.5.2.6</ecNumber>
    </recommendedName>
</protein>
<comment type="subunit">
    <text evidence="5">Monomer.</text>
</comment>
<reference evidence="16" key="2">
    <citation type="submission" date="2011-02" db="EMBL/GenBank/DDBJ databases">
        <title>The complete genome of Fluviicola taffensis DSM 16823.</title>
        <authorList>
            <consortium name="US DOE Joint Genome Institute (JGI-PGF)"/>
            <person name="Lucas S."/>
            <person name="Copeland A."/>
            <person name="Lapidus A."/>
            <person name="Bruce D."/>
            <person name="Goodwin L."/>
            <person name="Pitluck S."/>
            <person name="Kyrpides N."/>
            <person name="Mavromatis K."/>
            <person name="Ivanova N."/>
            <person name="Mikhailova N."/>
            <person name="Pagani I."/>
            <person name="Chertkov O."/>
            <person name="Detter J.C."/>
            <person name="Han C."/>
            <person name="Tapia R."/>
            <person name="Land M."/>
            <person name="Hauser L."/>
            <person name="Markowitz V."/>
            <person name="Cheng J.-F."/>
            <person name="Hugenholtz P."/>
            <person name="Woyke T."/>
            <person name="Wu D."/>
            <person name="Tindall B."/>
            <person name="Pomrenke H.G."/>
            <person name="Brambilla E."/>
            <person name="Klenk H.-P."/>
            <person name="Eisen J.A."/>
        </authorList>
    </citation>
    <scope>NUCLEOTIDE SEQUENCE [LARGE SCALE GENOMIC DNA]</scope>
    <source>
        <strain evidence="16">DSM 16823 / RW262 / RW262</strain>
    </source>
</reference>
<dbReference type="EMBL" id="CP002542">
    <property type="protein sequence ID" value="AEA45594.1"/>
    <property type="molecule type" value="Genomic_DNA"/>
</dbReference>
<dbReference type="NCBIfam" id="NF033088">
    <property type="entry name" value="bla_subclass_B1"/>
    <property type="match status" value="1"/>
</dbReference>
<dbReference type="eggNOG" id="COG0491">
    <property type="taxonomic scope" value="Bacteria"/>
</dbReference>
<dbReference type="KEGG" id="fte:Fluta_3625"/>
<dbReference type="PANTHER" id="PTHR42951">
    <property type="entry name" value="METALLO-BETA-LACTAMASE DOMAIN-CONTAINING"/>
    <property type="match status" value="1"/>
</dbReference>
<dbReference type="RefSeq" id="WP_013688361.1">
    <property type="nucleotide sequence ID" value="NC_015321.1"/>
</dbReference>
<dbReference type="Proteomes" id="UP000007463">
    <property type="component" value="Chromosome"/>
</dbReference>
<evidence type="ECO:0000256" key="10">
    <source>
        <dbReference type="ARBA" id="ARBA00022801"/>
    </source>
</evidence>
<keyword evidence="8 13" id="KW-0732">Signal</keyword>
<evidence type="ECO:0000256" key="11">
    <source>
        <dbReference type="ARBA" id="ARBA00022833"/>
    </source>
</evidence>
<dbReference type="OrthoDB" id="9769598at2"/>
<evidence type="ECO:0000256" key="6">
    <source>
        <dbReference type="ARBA" id="ARBA00012865"/>
    </source>
</evidence>
<evidence type="ECO:0000256" key="9">
    <source>
        <dbReference type="ARBA" id="ARBA00022764"/>
    </source>
</evidence>
<feature type="domain" description="Metallo-beta-lactamase" evidence="14">
    <location>
        <begin position="44"/>
        <end position="214"/>
    </location>
</feature>
<evidence type="ECO:0000256" key="5">
    <source>
        <dbReference type="ARBA" id="ARBA00011245"/>
    </source>
</evidence>
<dbReference type="SUPFAM" id="SSF56281">
    <property type="entry name" value="Metallo-hydrolase/oxidoreductase"/>
    <property type="match status" value="1"/>
</dbReference>
<evidence type="ECO:0000256" key="4">
    <source>
        <dbReference type="ARBA" id="ARBA00005250"/>
    </source>
</evidence>
<evidence type="ECO:0000256" key="1">
    <source>
        <dbReference type="ARBA" id="ARBA00001526"/>
    </source>
</evidence>
<dbReference type="NCBIfam" id="NF012229">
    <property type="entry name" value="bla_class_B_core"/>
    <property type="match status" value="1"/>
</dbReference>
<sequence length="247" mass="27919" precursor="true">MRAFLFSLACFFSIGSNAQLDFKKISDSSYVFSTYHTFDSVRYSAHGFLKITDLGVVMIDTPWDSLQFQPLLDSIKVKFHQSVILVVSTHWHEDRTAGLDYYNQKGISTYSTYATKNLCVENHLPQAKYTFEGDTTFRIGNTIFETYYPGAGHSSDNIVVYFPKEKILVGGCFVKSIEAKDLGNLSDANIGMWPIAAKNLIKKYPKVKTVIPGHQKISSGKKALKYTLKLTKAKYKGRKLDKKKAKH</sequence>
<dbReference type="GO" id="GO:0046677">
    <property type="term" value="P:response to antibiotic"/>
    <property type="evidence" value="ECO:0007669"/>
    <property type="project" value="UniProtKB-KW"/>
</dbReference>
<dbReference type="GO" id="GO:0008800">
    <property type="term" value="F:beta-lactamase activity"/>
    <property type="evidence" value="ECO:0007669"/>
    <property type="project" value="UniProtKB-EC"/>
</dbReference>
<proteinExistence type="inferred from homology"/>
<keyword evidence="10 15" id="KW-0378">Hydrolase</keyword>
<dbReference type="InterPro" id="IPR036866">
    <property type="entry name" value="RibonucZ/Hydroxyglut_hydro"/>
</dbReference>
<comment type="catalytic activity">
    <reaction evidence="1">
        <text>a beta-lactam + H2O = a substituted beta-amino acid</text>
        <dbReference type="Rhea" id="RHEA:20401"/>
        <dbReference type="ChEBI" id="CHEBI:15377"/>
        <dbReference type="ChEBI" id="CHEBI:35627"/>
        <dbReference type="ChEBI" id="CHEBI:140347"/>
        <dbReference type="EC" id="3.5.2.6"/>
    </reaction>
</comment>
<evidence type="ECO:0000256" key="3">
    <source>
        <dbReference type="ARBA" id="ARBA00004418"/>
    </source>
</evidence>
<organism evidence="15 16">
    <name type="scientific">Fluviicola taffensis (strain DSM 16823 / NCIMB 13979 / RW262)</name>
    <dbReference type="NCBI Taxonomy" id="755732"/>
    <lineage>
        <taxon>Bacteria</taxon>
        <taxon>Pseudomonadati</taxon>
        <taxon>Bacteroidota</taxon>
        <taxon>Flavobacteriia</taxon>
        <taxon>Flavobacteriales</taxon>
        <taxon>Crocinitomicaceae</taxon>
        <taxon>Fluviicola</taxon>
    </lineage>
</organism>
<dbReference type="GO" id="GO:0008270">
    <property type="term" value="F:zinc ion binding"/>
    <property type="evidence" value="ECO:0007669"/>
    <property type="project" value="InterPro"/>
</dbReference>
<dbReference type="PANTHER" id="PTHR42951:SF4">
    <property type="entry name" value="ACYL-COENZYME A THIOESTERASE MBLAC2"/>
    <property type="match status" value="1"/>
</dbReference>
<keyword evidence="9" id="KW-0574">Periplasm</keyword>
<dbReference type="GO" id="GO:0017001">
    <property type="term" value="P:antibiotic catabolic process"/>
    <property type="evidence" value="ECO:0007669"/>
    <property type="project" value="InterPro"/>
</dbReference>
<dbReference type="GO" id="GO:0042597">
    <property type="term" value="C:periplasmic space"/>
    <property type="evidence" value="ECO:0007669"/>
    <property type="project" value="UniProtKB-SubCell"/>
</dbReference>
<feature type="signal peptide" evidence="13">
    <location>
        <begin position="1"/>
        <end position="18"/>
    </location>
</feature>
<evidence type="ECO:0000256" key="13">
    <source>
        <dbReference type="SAM" id="SignalP"/>
    </source>
</evidence>
<evidence type="ECO:0000256" key="8">
    <source>
        <dbReference type="ARBA" id="ARBA00022729"/>
    </source>
</evidence>
<comment type="similarity">
    <text evidence="4">Belongs to the metallo-beta-lactamase superfamily. Class-B beta-lactamase family.</text>
</comment>
<dbReference type="PROSITE" id="PS00744">
    <property type="entry name" value="BETA_LACTAMASE_B_2"/>
    <property type="match status" value="1"/>
</dbReference>
<evidence type="ECO:0000259" key="14">
    <source>
        <dbReference type="SMART" id="SM00849"/>
    </source>
</evidence>
<dbReference type="InterPro" id="IPR050855">
    <property type="entry name" value="NDM-1-like"/>
</dbReference>
<dbReference type="InterPro" id="IPR001279">
    <property type="entry name" value="Metallo-B-lactamas"/>
</dbReference>
<keyword evidence="7" id="KW-0479">Metal-binding</keyword>
<dbReference type="InterPro" id="IPR058199">
    <property type="entry name" value="BlaB//VIM/IMP-1"/>
</dbReference>
<dbReference type="STRING" id="755732.Fluta_3625"/>
<comment type="cofactor">
    <cofactor evidence="2">
        <name>Zn(2+)</name>
        <dbReference type="ChEBI" id="CHEBI:29105"/>
    </cofactor>
</comment>
<evidence type="ECO:0000313" key="15">
    <source>
        <dbReference type="EMBL" id="AEA45594.1"/>
    </source>
</evidence>